<keyword evidence="6" id="KW-0812">Transmembrane</keyword>
<evidence type="ECO:0000256" key="10">
    <source>
        <dbReference type="ARBA" id="ARBA00023004"/>
    </source>
</evidence>
<protein>
    <submittedName>
        <fullName evidence="14">Cytochrome P450</fullName>
    </submittedName>
</protein>
<dbReference type="PRINTS" id="PR00385">
    <property type="entry name" value="P450"/>
</dbReference>
<keyword evidence="12" id="KW-0472">Membrane</keyword>
<comment type="subcellular location">
    <subcellularLocation>
        <location evidence="2">Membrane</location>
    </subcellularLocation>
</comment>
<keyword evidence="9" id="KW-0560">Oxidoreductase</keyword>
<keyword evidence="7" id="KW-0479">Metal-binding</keyword>
<dbReference type="Gene3D" id="1.10.630.10">
    <property type="entry name" value="Cytochrome P450"/>
    <property type="match status" value="2"/>
</dbReference>
<evidence type="ECO:0000256" key="5">
    <source>
        <dbReference type="ARBA" id="ARBA00022617"/>
    </source>
</evidence>
<evidence type="ECO:0000256" key="6">
    <source>
        <dbReference type="ARBA" id="ARBA00022692"/>
    </source>
</evidence>
<evidence type="ECO:0000313" key="14">
    <source>
        <dbReference type="EMBL" id="KAJ7609475.1"/>
    </source>
</evidence>
<keyword evidence="13" id="KW-0732">Signal</keyword>
<evidence type="ECO:0000256" key="11">
    <source>
        <dbReference type="ARBA" id="ARBA00023033"/>
    </source>
</evidence>
<dbReference type="GO" id="GO:0016020">
    <property type="term" value="C:membrane"/>
    <property type="evidence" value="ECO:0007669"/>
    <property type="project" value="UniProtKB-SubCell"/>
</dbReference>
<dbReference type="GO" id="GO:0016705">
    <property type="term" value="F:oxidoreductase activity, acting on paired donors, with incorporation or reduction of molecular oxygen"/>
    <property type="evidence" value="ECO:0007669"/>
    <property type="project" value="InterPro"/>
</dbReference>
<dbReference type="Proteomes" id="UP001221142">
    <property type="component" value="Unassembled WGS sequence"/>
</dbReference>
<sequence>MLLTATLILLLSYPVLLALRHVWREWTSPLRLLPGPPSSSLIFGNFKDMLRDSSLPSQWRSQYGRNFLFRSLFARVELHTSDVKAVAHIVTSSAIYQKPPSSLNYARDLLGNGLLAIEGEEHRRQRQIMNTAFSATQIRDLTEVFIERAAQLREVWNSQVAYQPKGVIDMAAQIPTFLLAGQETTSTVLCWALYALSLNPCVQNKLRSDLLGHSTENPTMDDLNALPYLECVVRETLRLYPSVMYNQRMAMQDDVLPLAAPYVDPRGREHQSLLVPKGQIIHVPIYAVNTDPEIWGDNALEFLIKAVLFALIRAFKFTPAIPKERIVPQALMITHRPAVVGVDGSQVSGLPLVVRAYTAEGY</sequence>
<evidence type="ECO:0000256" key="2">
    <source>
        <dbReference type="ARBA" id="ARBA00004370"/>
    </source>
</evidence>
<evidence type="ECO:0000313" key="15">
    <source>
        <dbReference type="Proteomes" id="UP001221142"/>
    </source>
</evidence>
<evidence type="ECO:0000256" key="1">
    <source>
        <dbReference type="ARBA" id="ARBA00001971"/>
    </source>
</evidence>
<evidence type="ECO:0000256" key="4">
    <source>
        <dbReference type="ARBA" id="ARBA00010617"/>
    </source>
</evidence>
<accession>A0AAD7B447</accession>
<evidence type="ECO:0000256" key="3">
    <source>
        <dbReference type="ARBA" id="ARBA00004721"/>
    </source>
</evidence>
<keyword evidence="15" id="KW-1185">Reference proteome</keyword>
<comment type="pathway">
    <text evidence="3">Secondary metabolite biosynthesis; terpenoid biosynthesis.</text>
</comment>
<dbReference type="InterPro" id="IPR036396">
    <property type="entry name" value="Cyt_P450_sf"/>
</dbReference>
<dbReference type="InterPro" id="IPR050121">
    <property type="entry name" value="Cytochrome_P450_monoxygenase"/>
</dbReference>
<keyword evidence="10" id="KW-0408">Iron</keyword>
<comment type="similarity">
    <text evidence="4">Belongs to the cytochrome P450 family.</text>
</comment>
<evidence type="ECO:0000256" key="9">
    <source>
        <dbReference type="ARBA" id="ARBA00023002"/>
    </source>
</evidence>
<evidence type="ECO:0000256" key="13">
    <source>
        <dbReference type="SAM" id="SignalP"/>
    </source>
</evidence>
<comment type="caution">
    <text evidence="14">The sequence shown here is derived from an EMBL/GenBank/DDBJ whole genome shotgun (WGS) entry which is preliminary data.</text>
</comment>
<dbReference type="PRINTS" id="PR00465">
    <property type="entry name" value="EP450IV"/>
</dbReference>
<dbReference type="PANTHER" id="PTHR24305">
    <property type="entry name" value="CYTOCHROME P450"/>
    <property type="match status" value="1"/>
</dbReference>
<feature type="chain" id="PRO_5042195978" evidence="13">
    <location>
        <begin position="19"/>
        <end position="362"/>
    </location>
</feature>
<dbReference type="SUPFAM" id="SSF48264">
    <property type="entry name" value="Cytochrome P450"/>
    <property type="match status" value="1"/>
</dbReference>
<dbReference type="GO" id="GO:0004497">
    <property type="term" value="F:monooxygenase activity"/>
    <property type="evidence" value="ECO:0007669"/>
    <property type="project" value="UniProtKB-KW"/>
</dbReference>
<dbReference type="InterPro" id="IPR001128">
    <property type="entry name" value="Cyt_P450"/>
</dbReference>
<dbReference type="InterPro" id="IPR002403">
    <property type="entry name" value="Cyt_P450_E_grp-IV"/>
</dbReference>
<gene>
    <name evidence="14" type="ORF">FB45DRAFT_1038911</name>
</gene>
<evidence type="ECO:0000256" key="7">
    <source>
        <dbReference type="ARBA" id="ARBA00022723"/>
    </source>
</evidence>
<dbReference type="GO" id="GO:0005506">
    <property type="term" value="F:iron ion binding"/>
    <property type="evidence" value="ECO:0007669"/>
    <property type="project" value="InterPro"/>
</dbReference>
<dbReference type="EMBL" id="JARKIF010000040">
    <property type="protein sequence ID" value="KAJ7609475.1"/>
    <property type="molecule type" value="Genomic_DNA"/>
</dbReference>
<keyword evidence="8" id="KW-1133">Transmembrane helix</keyword>
<dbReference type="GO" id="GO:0020037">
    <property type="term" value="F:heme binding"/>
    <property type="evidence" value="ECO:0007669"/>
    <property type="project" value="InterPro"/>
</dbReference>
<proteinExistence type="inferred from homology"/>
<dbReference type="PANTHER" id="PTHR24305:SF166">
    <property type="entry name" value="CYTOCHROME P450 12A4, MITOCHONDRIAL-RELATED"/>
    <property type="match status" value="1"/>
</dbReference>
<organism evidence="14 15">
    <name type="scientific">Roridomyces roridus</name>
    <dbReference type="NCBI Taxonomy" id="1738132"/>
    <lineage>
        <taxon>Eukaryota</taxon>
        <taxon>Fungi</taxon>
        <taxon>Dikarya</taxon>
        <taxon>Basidiomycota</taxon>
        <taxon>Agaricomycotina</taxon>
        <taxon>Agaricomycetes</taxon>
        <taxon>Agaricomycetidae</taxon>
        <taxon>Agaricales</taxon>
        <taxon>Marasmiineae</taxon>
        <taxon>Mycenaceae</taxon>
        <taxon>Roridomyces</taxon>
    </lineage>
</organism>
<name>A0AAD7B447_9AGAR</name>
<dbReference type="Pfam" id="PF00067">
    <property type="entry name" value="p450"/>
    <property type="match status" value="1"/>
</dbReference>
<evidence type="ECO:0000256" key="12">
    <source>
        <dbReference type="ARBA" id="ARBA00023136"/>
    </source>
</evidence>
<reference evidence="14" key="1">
    <citation type="submission" date="2023-03" db="EMBL/GenBank/DDBJ databases">
        <title>Massive genome expansion in bonnet fungi (Mycena s.s.) driven by repeated elements and novel gene families across ecological guilds.</title>
        <authorList>
            <consortium name="Lawrence Berkeley National Laboratory"/>
            <person name="Harder C.B."/>
            <person name="Miyauchi S."/>
            <person name="Viragh M."/>
            <person name="Kuo A."/>
            <person name="Thoen E."/>
            <person name="Andreopoulos B."/>
            <person name="Lu D."/>
            <person name="Skrede I."/>
            <person name="Drula E."/>
            <person name="Henrissat B."/>
            <person name="Morin E."/>
            <person name="Kohler A."/>
            <person name="Barry K."/>
            <person name="LaButti K."/>
            <person name="Morin E."/>
            <person name="Salamov A."/>
            <person name="Lipzen A."/>
            <person name="Mereny Z."/>
            <person name="Hegedus B."/>
            <person name="Baldrian P."/>
            <person name="Stursova M."/>
            <person name="Weitz H."/>
            <person name="Taylor A."/>
            <person name="Grigoriev I.V."/>
            <person name="Nagy L.G."/>
            <person name="Martin F."/>
            <person name="Kauserud H."/>
        </authorList>
    </citation>
    <scope>NUCLEOTIDE SEQUENCE</scope>
    <source>
        <strain evidence="14">9284</strain>
    </source>
</reference>
<dbReference type="AlphaFoldDB" id="A0AAD7B447"/>
<keyword evidence="5" id="KW-0349">Heme</keyword>
<evidence type="ECO:0000256" key="8">
    <source>
        <dbReference type="ARBA" id="ARBA00022989"/>
    </source>
</evidence>
<feature type="signal peptide" evidence="13">
    <location>
        <begin position="1"/>
        <end position="18"/>
    </location>
</feature>
<comment type="cofactor">
    <cofactor evidence="1">
        <name>heme</name>
        <dbReference type="ChEBI" id="CHEBI:30413"/>
    </cofactor>
</comment>
<keyword evidence="11" id="KW-0503">Monooxygenase</keyword>